<sequence>MRTTDSRHPFSCRSFKTGEILAYARCSQWSTIGIGRQWIKFHLLFIPPTPYRGRRKADGTIIDYFLLKIINNNLVQNTGCIHCAMRLLILRTIARPIHAQQRPRFYPAHRPTMLSHSPYLVASVYILAETVALNRIACCMEYFVSNHLTNSSHAACRFQNGPSMFGDDLSHGACGRFTGFVSRRCDV</sequence>
<dbReference type="VEuPathDB" id="FungiDB:ASPGLDRAFT_817259"/>
<gene>
    <name evidence="1" type="ORF">ASPGLDRAFT_817259</name>
</gene>
<dbReference type="Proteomes" id="UP000184300">
    <property type="component" value="Unassembled WGS sequence"/>
</dbReference>
<dbReference type="AlphaFoldDB" id="A0A1L9VAT9"/>
<organism evidence="1 2">
    <name type="scientific">Aspergillus glaucus CBS 516.65</name>
    <dbReference type="NCBI Taxonomy" id="1160497"/>
    <lineage>
        <taxon>Eukaryota</taxon>
        <taxon>Fungi</taxon>
        <taxon>Dikarya</taxon>
        <taxon>Ascomycota</taxon>
        <taxon>Pezizomycotina</taxon>
        <taxon>Eurotiomycetes</taxon>
        <taxon>Eurotiomycetidae</taxon>
        <taxon>Eurotiales</taxon>
        <taxon>Aspergillaceae</taxon>
        <taxon>Aspergillus</taxon>
        <taxon>Aspergillus subgen. Aspergillus</taxon>
    </lineage>
</organism>
<evidence type="ECO:0000313" key="1">
    <source>
        <dbReference type="EMBL" id="OJJ81044.1"/>
    </source>
</evidence>
<dbReference type="RefSeq" id="XP_022397742.1">
    <property type="nucleotide sequence ID" value="XM_022550130.1"/>
</dbReference>
<keyword evidence="2" id="KW-1185">Reference proteome</keyword>
<name>A0A1L9VAT9_ASPGL</name>
<accession>A0A1L9VAT9</accession>
<proteinExistence type="predicted"/>
<evidence type="ECO:0000313" key="2">
    <source>
        <dbReference type="Proteomes" id="UP000184300"/>
    </source>
</evidence>
<dbReference type="EMBL" id="KV878908">
    <property type="protein sequence ID" value="OJJ81044.1"/>
    <property type="molecule type" value="Genomic_DNA"/>
</dbReference>
<protein>
    <submittedName>
        <fullName evidence="1">Uncharacterized protein</fullName>
    </submittedName>
</protein>
<dbReference type="GeneID" id="34466390"/>
<reference evidence="2" key="1">
    <citation type="journal article" date="2017" name="Genome Biol.">
        <title>Comparative genomics reveals high biological diversity and specific adaptations in the industrially and medically important fungal genus Aspergillus.</title>
        <authorList>
            <person name="de Vries R.P."/>
            <person name="Riley R."/>
            <person name="Wiebenga A."/>
            <person name="Aguilar-Osorio G."/>
            <person name="Amillis S."/>
            <person name="Uchima C.A."/>
            <person name="Anderluh G."/>
            <person name="Asadollahi M."/>
            <person name="Askin M."/>
            <person name="Barry K."/>
            <person name="Battaglia E."/>
            <person name="Bayram O."/>
            <person name="Benocci T."/>
            <person name="Braus-Stromeyer S.A."/>
            <person name="Caldana C."/>
            <person name="Canovas D."/>
            <person name="Cerqueira G.C."/>
            <person name="Chen F."/>
            <person name="Chen W."/>
            <person name="Choi C."/>
            <person name="Clum A."/>
            <person name="Dos Santos R.A."/>
            <person name="Damasio A.R."/>
            <person name="Diallinas G."/>
            <person name="Emri T."/>
            <person name="Fekete E."/>
            <person name="Flipphi M."/>
            <person name="Freyberg S."/>
            <person name="Gallo A."/>
            <person name="Gournas C."/>
            <person name="Habgood R."/>
            <person name="Hainaut M."/>
            <person name="Harispe M.L."/>
            <person name="Henrissat B."/>
            <person name="Hilden K.S."/>
            <person name="Hope R."/>
            <person name="Hossain A."/>
            <person name="Karabika E."/>
            <person name="Karaffa L."/>
            <person name="Karanyi Z."/>
            <person name="Krasevec N."/>
            <person name="Kuo A."/>
            <person name="Kusch H."/>
            <person name="LaButti K."/>
            <person name="Lagendijk E.L."/>
            <person name="Lapidus A."/>
            <person name="Levasseur A."/>
            <person name="Lindquist E."/>
            <person name="Lipzen A."/>
            <person name="Logrieco A.F."/>
            <person name="MacCabe A."/>
            <person name="Maekelae M.R."/>
            <person name="Malavazi I."/>
            <person name="Melin P."/>
            <person name="Meyer V."/>
            <person name="Mielnichuk N."/>
            <person name="Miskei M."/>
            <person name="Molnar A.P."/>
            <person name="Mule G."/>
            <person name="Ngan C.Y."/>
            <person name="Orejas M."/>
            <person name="Orosz E."/>
            <person name="Ouedraogo J.P."/>
            <person name="Overkamp K.M."/>
            <person name="Park H.-S."/>
            <person name="Perrone G."/>
            <person name="Piumi F."/>
            <person name="Punt P.J."/>
            <person name="Ram A.F."/>
            <person name="Ramon A."/>
            <person name="Rauscher S."/>
            <person name="Record E."/>
            <person name="Riano-Pachon D.M."/>
            <person name="Robert V."/>
            <person name="Roehrig J."/>
            <person name="Ruller R."/>
            <person name="Salamov A."/>
            <person name="Salih N.S."/>
            <person name="Samson R.A."/>
            <person name="Sandor E."/>
            <person name="Sanguinetti M."/>
            <person name="Schuetze T."/>
            <person name="Sepcic K."/>
            <person name="Shelest E."/>
            <person name="Sherlock G."/>
            <person name="Sophianopoulou V."/>
            <person name="Squina F.M."/>
            <person name="Sun H."/>
            <person name="Susca A."/>
            <person name="Todd R.B."/>
            <person name="Tsang A."/>
            <person name="Unkles S.E."/>
            <person name="van de Wiele N."/>
            <person name="van Rossen-Uffink D."/>
            <person name="Oliveira J.V."/>
            <person name="Vesth T.C."/>
            <person name="Visser J."/>
            <person name="Yu J.-H."/>
            <person name="Zhou M."/>
            <person name="Andersen M.R."/>
            <person name="Archer D.B."/>
            <person name="Baker S.E."/>
            <person name="Benoit I."/>
            <person name="Brakhage A.A."/>
            <person name="Braus G.H."/>
            <person name="Fischer R."/>
            <person name="Frisvad J.C."/>
            <person name="Goldman G.H."/>
            <person name="Houbraken J."/>
            <person name="Oakley B."/>
            <person name="Pocsi I."/>
            <person name="Scazzocchio C."/>
            <person name="Seiboth B."/>
            <person name="vanKuyk P.A."/>
            <person name="Wortman J."/>
            <person name="Dyer P.S."/>
            <person name="Grigoriev I.V."/>
        </authorList>
    </citation>
    <scope>NUCLEOTIDE SEQUENCE [LARGE SCALE GENOMIC DNA]</scope>
    <source>
        <strain evidence="2">CBS 516.65</strain>
    </source>
</reference>